<dbReference type="InterPro" id="IPR029044">
    <property type="entry name" value="Nucleotide-diphossugar_trans"/>
</dbReference>
<dbReference type="InterPro" id="IPR001173">
    <property type="entry name" value="Glyco_trans_2-like"/>
</dbReference>
<dbReference type="GO" id="GO:0016757">
    <property type="term" value="F:glycosyltransferase activity"/>
    <property type="evidence" value="ECO:0007669"/>
    <property type="project" value="UniProtKB-KW"/>
</dbReference>
<dbReference type="Proteomes" id="UP001157126">
    <property type="component" value="Unassembled WGS sequence"/>
</dbReference>
<keyword evidence="3" id="KW-0808">Transferase</keyword>
<dbReference type="Pfam" id="PF00535">
    <property type="entry name" value="Glycos_transf_2"/>
    <property type="match status" value="1"/>
</dbReference>
<feature type="domain" description="Glycosyltransferase 2-like" evidence="4">
    <location>
        <begin position="2"/>
        <end position="166"/>
    </location>
</feature>
<evidence type="ECO:0000256" key="1">
    <source>
        <dbReference type="ARBA" id="ARBA00006739"/>
    </source>
</evidence>
<proteinExistence type="inferred from homology"/>
<gene>
    <name evidence="5" type="ORF">GCM10025883_16340</name>
</gene>
<evidence type="ECO:0000259" key="4">
    <source>
        <dbReference type="Pfam" id="PF00535"/>
    </source>
</evidence>
<dbReference type="EMBL" id="BSUO01000001">
    <property type="protein sequence ID" value="GMA39589.1"/>
    <property type="molecule type" value="Genomic_DNA"/>
</dbReference>
<protein>
    <submittedName>
        <fullName evidence="5">Dolichol-phosphate mannosyltransferase</fullName>
    </submittedName>
</protein>
<comment type="similarity">
    <text evidence="1">Belongs to the glycosyltransferase 2 family.</text>
</comment>
<evidence type="ECO:0000313" key="5">
    <source>
        <dbReference type="EMBL" id="GMA39589.1"/>
    </source>
</evidence>
<evidence type="ECO:0000256" key="2">
    <source>
        <dbReference type="ARBA" id="ARBA00022676"/>
    </source>
</evidence>
<dbReference type="Gene3D" id="3.90.550.10">
    <property type="entry name" value="Spore Coat Polysaccharide Biosynthesis Protein SpsA, Chain A"/>
    <property type="match status" value="1"/>
</dbReference>
<organism evidence="5 6">
    <name type="scientific">Mobilicoccus caccae</name>
    <dbReference type="NCBI Taxonomy" id="1859295"/>
    <lineage>
        <taxon>Bacteria</taxon>
        <taxon>Bacillati</taxon>
        <taxon>Actinomycetota</taxon>
        <taxon>Actinomycetes</taxon>
        <taxon>Micrococcales</taxon>
        <taxon>Dermatophilaceae</taxon>
        <taxon>Mobilicoccus</taxon>
    </lineage>
</organism>
<comment type="caution">
    <text evidence="5">The sequence shown here is derived from an EMBL/GenBank/DDBJ whole genome shotgun (WGS) entry which is preliminary data.</text>
</comment>
<keyword evidence="2 5" id="KW-0328">Glycosyltransferase</keyword>
<sequence>MVLIPTYDERDSIARQVQGVRAVSPQVDVLIIDDDSPDGTGVVADELAAADPQVQVLHRTAKNGLGQAYLDGFAWALDAGYDTVVEMDADGSHRATDLPALLEAAPLADLVIGSRWVAGGAIENWAPHRKLLSVGGNQYVRMLLGMPVMDATAGFRVYRAEALRHIGLDAVASQGYCFQVDLTWRVVRAGLRIVEVPITFVERDAGESKMSRDIFVESLRNVTAWGMRYRYEQARGLVSALTVGRSARR</sequence>
<dbReference type="SUPFAM" id="SSF53448">
    <property type="entry name" value="Nucleotide-diphospho-sugar transferases"/>
    <property type="match status" value="1"/>
</dbReference>
<dbReference type="CDD" id="cd06442">
    <property type="entry name" value="DPM1_like"/>
    <property type="match status" value="1"/>
</dbReference>
<accession>A0ABQ6IQ46</accession>
<dbReference type="PANTHER" id="PTHR43398:SF1">
    <property type="entry name" value="DOLICHOL-PHOSPHATE MANNOSYLTRANSFERASE SUBUNIT 1"/>
    <property type="match status" value="1"/>
</dbReference>
<evidence type="ECO:0000313" key="6">
    <source>
        <dbReference type="Proteomes" id="UP001157126"/>
    </source>
</evidence>
<reference evidence="6" key="1">
    <citation type="journal article" date="2019" name="Int. J. Syst. Evol. Microbiol.">
        <title>The Global Catalogue of Microorganisms (GCM) 10K type strain sequencing project: providing services to taxonomists for standard genome sequencing and annotation.</title>
        <authorList>
            <consortium name="The Broad Institute Genomics Platform"/>
            <consortium name="The Broad Institute Genome Sequencing Center for Infectious Disease"/>
            <person name="Wu L."/>
            <person name="Ma J."/>
        </authorList>
    </citation>
    <scope>NUCLEOTIDE SEQUENCE [LARGE SCALE GENOMIC DNA]</scope>
    <source>
        <strain evidence="6">NBRC 113072</strain>
    </source>
</reference>
<dbReference type="PANTHER" id="PTHR43398">
    <property type="entry name" value="DOLICHOL-PHOSPHATE MANNOSYLTRANSFERASE SUBUNIT 1"/>
    <property type="match status" value="1"/>
</dbReference>
<evidence type="ECO:0000256" key="3">
    <source>
        <dbReference type="ARBA" id="ARBA00022679"/>
    </source>
</evidence>
<keyword evidence="6" id="KW-1185">Reference proteome</keyword>
<dbReference type="InterPro" id="IPR039528">
    <property type="entry name" value="DPM1-like"/>
</dbReference>
<name>A0ABQ6IQ46_9MICO</name>